<dbReference type="WBParaSite" id="JU765_v2.g8366.t1">
    <property type="protein sequence ID" value="JU765_v2.g8366.t1"/>
    <property type="gene ID" value="JU765_v2.g8366"/>
</dbReference>
<reference evidence="2" key="1">
    <citation type="submission" date="2022-11" db="UniProtKB">
        <authorList>
            <consortium name="WormBaseParasite"/>
        </authorList>
    </citation>
    <scope>IDENTIFICATION</scope>
</reference>
<proteinExistence type="predicted"/>
<dbReference type="Proteomes" id="UP000887576">
    <property type="component" value="Unplaced"/>
</dbReference>
<name>A0AC34RMA5_9BILA</name>
<organism evidence="1 2">
    <name type="scientific">Panagrolaimus sp. JU765</name>
    <dbReference type="NCBI Taxonomy" id="591449"/>
    <lineage>
        <taxon>Eukaryota</taxon>
        <taxon>Metazoa</taxon>
        <taxon>Ecdysozoa</taxon>
        <taxon>Nematoda</taxon>
        <taxon>Chromadorea</taxon>
        <taxon>Rhabditida</taxon>
        <taxon>Tylenchina</taxon>
        <taxon>Panagrolaimomorpha</taxon>
        <taxon>Panagrolaimoidea</taxon>
        <taxon>Panagrolaimidae</taxon>
        <taxon>Panagrolaimus</taxon>
    </lineage>
</organism>
<sequence length="222" mass="25658">MYNRDRDYTRGPGRDYGGGRDGNRRDSRGSQDSRDSRGSYQSRSSRGGFGTGRQAADDSKTIEINSLQSADFNDITRMAPPREKAIVAAKMNAYEINISRAKPVYQYDLEWMATHVRGKVFHLVEAKGVTPHEKGQMMRELFRFMYDLEWMATHVRGKVFHLVEAKGVTPHEKGQMMRELFRFMIQKDATFFQPEIPHVYDSGRMLFHQKQLLPVGEKMILD</sequence>
<protein>
    <submittedName>
        <fullName evidence="2">Uncharacterized protein</fullName>
    </submittedName>
</protein>
<evidence type="ECO:0000313" key="2">
    <source>
        <dbReference type="WBParaSite" id="JU765_v2.g8366.t1"/>
    </source>
</evidence>
<evidence type="ECO:0000313" key="1">
    <source>
        <dbReference type="Proteomes" id="UP000887576"/>
    </source>
</evidence>
<accession>A0AC34RMA5</accession>